<evidence type="ECO:0000259" key="2">
    <source>
        <dbReference type="Pfam" id="PF01370"/>
    </source>
</evidence>
<name>J4GCP5_9APHY</name>
<organism evidence="3 4">
    <name type="scientific">Fibroporia radiculosa</name>
    <dbReference type="NCBI Taxonomy" id="599839"/>
    <lineage>
        <taxon>Eukaryota</taxon>
        <taxon>Fungi</taxon>
        <taxon>Dikarya</taxon>
        <taxon>Basidiomycota</taxon>
        <taxon>Agaricomycotina</taxon>
        <taxon>Agaricomycetes</taxon>
        <taxon>Polyporales</taxon>
        <taxon>Fibroporiaceae</taxon>
        <taxon>Fibroporia</taxon>
    </lineage>
</organism>
<sequence>MKVLVIGASGFIGLPVAQAFVRAGHEVYGVTRSPAKAKELAVEEIIPIVAETTDPSPWVPLVATLDLIIDAVGGADVRTLQPALFSATVAAAQQHRPAGAPKLAYICTSGTWVHGESRTDIVTDTTPISRPVAISAWRPPFEQAITASSALDVVVIRPSLVYGRSGSILARLFRSAHQGRVRWFGTPGGRYSVVHTDDLAALYVLVGEKVSLLAGKIFDAANDATESVDDLLQKLVLVSRAQGYDYVQATNAFDEAITTTTLIRPYLGRALVGWQPRKAGLVDQLEVYYNSWKASEALPSRREYPHGRVEILALRTLPASKSCRV</sequence>
<dbReference type="GO" id="GO:0004029">
    <property type="term" value="F:aldehyde dehydrogenase (NAD+) activity"/>
    <property type="evidence" value="ECO:0007669"/>
    <property type="project" value="TreeGrafter"/>
</dbReference>
<accession>J4GCP5</accession>
<dbReference type="Proteomes" id="UP000006352">
    <property type="component" value="Unassembled WGS sequence"/>
</dbReference>
<dbReference type="Pfam" id="PF01370">
    <property type="entry name" value="Epimerase"/>
    <property type="match status" value="1"/>
</dbReference>
<dbReference type="EMBL" id="HE797163">
    <property type="protein sequence ID" value="CCM04668.1"/>
    <property type="molecule type" value="Genomic_DNA"/>
</dbReference>
<dbReference type="STRING" id="599839.J4GCP5"/>
<dbReference type="PANTHER" id="PTHR48079:SF3">
    <property type="entry name" value="NAD-DEPENDENT EPIMERASE_DEHYDRATASE DOMAIN-CONTAINING PROTEIN"/>
    <property type="match status" value="1"/>
</dbReference>
<evidence type="ECO:0000313" key="4">
    <source>
        <dbReference type="Proteomes" id="UP000006352"/>
    </source>
</evidence>
<dbReference type="PANTHER" id="PTHR48079">
    <property type="entry name" value="PROTEIN YEEZ"/>
    <property type="match status" value="1"/>
</dbReference>
<dbReference type="InterPro" id="IPR051783">
    <property type="entry name" value="NAD(P)-dependent_oxidoreduct"/>
</dbReference>
<feature type="chain" id="PRO_5003778119" description="NAD-dependent epimerase/dehydratase domain-containing protein" evidence="1">
    <location>
        <begin position="20"/>
        <end position="325"/>
    </location>
</feature>
<proteinExistence type="predicted"/>
<keyword evidence="1" id="KW-0732">Signal</keyword>
<dbReference type="InterPro" id="IPR036291">
    <property type="entry name" value="NAD(P)-bd_dom_sf"/>
</dbReference>
<dbReference type="SUPFAM" id="SSF51735">
    <property type="entry name" value="NAD(P)-binding Rossmann-fold domains"/>
    <property type="match status" value="1"/>
</dbReference>
<dbReference type="RefSeq" id="XP_012183951.1">
    <property type="nucleotide sequence ID" value="XM_012328561.1"/>
</dbReference>
<dbReference type="GeneID" id="24099579"/>
<feature type="signal peptide" evidence="1">
    <location>
        <begin position="1"/>
        <end position="19"/>
    </location>
</feature>
<dbReference type="InterPro" id="IPR001509">
    <property type="entry name" value="Epimerase_deHydtase"/>
</dbReference>
<evidence type="ECO:0000313" key="3">
    <source>
        <dbReference type="EMBL" id="CCM04668.1"/>
    </source>
</evidence>
<dbReference type="GO" id="GO:0005737">
    <property type="term" value="C:cytoplasm"/>
    <property type="evidence" value="ECO:0007669"/>
    <property type="project" value="TreeGrafter"/>
</dbReference>
<dbReference type="AlphaFoldDB" id="J4GCP5"/>
<dbReference type="InParanoid" id="J4GCP5"/>
<dbReference type="HOGENOM" id="CLU_007383_12_3_1"/>
<dbReference type="OrthoDB" id="10000533at2759"/>
<gene>
    <name evidence="3" type="ORF">FIBRA_06854</name>
</gene>
<protein>
    <recommendedName>
        <fullName evidence="2">NAD-dependent epimerase/dehydratase domain-containing protein</fullName>
    </recommendedName>
</protein>
<feature type="domain" description="NAD-dependent epimerase/dehydratase" evidence="2">
    <location>
        <begin position="3"/>
        <end position="218"/>
    </location>
</feature>
<reference evidence="3 4" key="1">
    <citation type="journal article" date="2012" name="Appl. Environ. Microbiol.">
        <title>Short-read sequencing for genomic analysis of the brown rot fungus Fibroporia radiculosa.</title>
        <authorList>
            <person name="Tang J.D."/>
            <person name="Perkins A.D."/>
            <person name="Sonstegard T.S."/>
            <person name="Schroeder S.G."/>
            <person name="Burgess S.C."/>
            <person name="Diehl S.V."/>
        </authorList>
    </citation>
    <scope>NUCLEOTIDE SEQUENCE [LARGE SCALE GENOMIC DNA]</scope>
    <source>
        <strain evidence="3 4">TFFH 294</strain>
    </source>
</reference>
<keyword evidence="4" id="KW-1185">Reference proteome</keyword>
<evidence type="ECO:0000256" key="1">
    <source>
        <dbReference type="SAM" id="SignalP"/>
    </source>
</evidence>
<dbReference type="Gene3D" id="3.40.50.720">
    <property type="entry name" value="NAD(P)-binding Rossmann-like Domain"/>
    <property type="match status" value="1"/>
</dbReference>